<dbReference type="EMBL" id="AGNK02005359">
    <property type="status" value="NOT_ANNOTATED_CDS"/>
    <property type="molecule type" value="Genomic_DNA"/>
</dbReference>
<dbReference type="EnsemblPlants" id="KQK86986">
    <property type="protein sequence ID" value="KQK86986"/>
    <property type="gene ID" value="SETIT_037717mg"/>
</dbReference>
<dbReference type="Proteomes" id="UP000004995">
    <property type="component" value="Unassembled WGS sequence"/>
</dbReference>
<dbReference type="AlphaFoldDB" id="K4AFR0"/>
<dbReference type="InParanoid" id="K4AFR0"/>
<dbReference type="Gramene" id="KQK86986">
    <property type="protein sequence ID" value="KQK86986"/>
    <property type="gene ID" value="SETIT_037717mg"/>
</dbReference>
<protein>
    <submittedName>
        <fullName evidence="1">Uncharacterized protein</fullName>
    </submittedName>
</protein>
<name>K4AFR0_SETIT</name>
<evidence type="ECO:0000313" key="1">
    <source>
        <dbReference type="EnsemblPlants" id="KQK86986"/>
    </source>
</evidence>
<reference evidence="2" key="1">
    <citation type="journal article" date="2012" name="Nat. Biotechnol.">
        <title>Reference genome sequence of the model plant Setaria.</title>
        <authorList>
            <person name="Bennetzen J.L."/>
            <person name="Schmutz J."/>
            <person name="Wang H."/>
            <person name="Percifield R."/>
            <person name="Hawkins J."/>
            <person name="Pontaroli A.C."/>
            <person name="Estep M."/>
            <person name="Feng L."/>
            <person name="Vaughn J.N."/>
            <person name="Grimwood J."/>
            <person name="Jenkins J."/>
            <person name="Barry K."/>
            <person name="Lindquist E."/>
            <person name="Hellsten U."/>
            <person name="Deshpande S."/>
            <person name="Wang X."/>
            <person name="Wu X."/>
            <person name="Mitros T."/>
            <person name="Triplett J."/>
            <person name="Yang X."/>
            <person name="Ye C.Y."/>
            <person name="Mauro-Herrera M."/>
            <person name="Wang L."/>
            <person name="Li P."/>
            <person name="Sharma M."/>
            <person name="Sharma R."/>
            <person name="Ronald P.C."/>
            <person name="Panaud O."/>
            <person name="Kellogg E.A."/>
            <person name="Brutnell T.P."/>
            <person name="Doust A.N."/>
            <person name="Tuskan G.A."/>
            <person name="Rokhsar D."/>
            <person name="Devos K.M."/>
        </authorList>
    </citation>
    <scope>NUCLEOTIDE SEQUENCE [LARGE SCALE GENOMIC DNA]</scope>
    <source>
        <strain evidence="2">cv. Yugu1</strain>
    </source>
</reference>
<reference evidence="1" key="2">
    <citation type="submission" date="2018-08" db="UniProtKB">
        <authorList>
            <consortium name="EnsemblPlants"/>
        </authorList>
    </citation>
    <scope>IDENTIFICATION</scope>
    <source>
        <strain evidence="1">Yugu1</strain>
    </source>
</reference>
<sequence>MYIIAVVASESRSSSSGAKGKQSTSRTQISPESRQTYMHPCSWCACMHACLAYNARVTPASRPVTAKEREESWALGPGAVAGAGGHVAVAGALVLVTGRPGRHAVAVGAADPAVLEAVVVPARLGAPPRAIAVAEFCRNASNKNKKSKLMLAAMKSLLAASEMGSTRRVRYLIQQPWRH</sequence>
<accession>K4AFR0</accession>
<proteinExistence type="predicted"/>
<dbReference type="HOGENOM" id="CLU_1505939_0_0_1"/>
<keyword evidence="2" id="KW-1185">Reference proteome</keyword>
<evidence type="ECO:0000313" key="2">
    <source>
        <dbReference type="Proteomes" id="UP000004995"/>
    </source>
</evidence>
<organism evidence="1 2">
    <name type="scientific">Setaria italica</name>
    <name type="common">Foxtail millet</name>
    <name type="synonym">Panicum italicum</name>
    <dbReference type="NCBI Taxonomy" id="4555"/>
    <lineage>
        <taxon>Eukaryota</taxon>
        <taxon>Viridiplantae</taxon>
        <taxon>Streptophyta</taxon>
        <taxon>Embryophyta</taxon>
        <taxon>Tracheophyta</taxon>
        <taxon>Spermatophyta</taxon>
        <taxon>Magnoliopsida</taxon>
        <taxon>Liliopsida</taxon>
        <taxon>Poales</taxon>
        <taxon>Poaceae</taxon>
        <taxon>PACMAD clade</taxon>
        <taxon>Panicoideae</taxon>
        <taxon>Panicodae</taxon>
        <taxon>Paniceae</taxon>
        <taxon>Cenchrinae</taxon>
        <taxon>Setaria</taxon>
    </lineage>
</organism>